<feature type="region of interest" description="Disordered" evidence="1">
    <location>
        <begin position="311"/>
        <end position="345"/>
    </location>
</feature>
<dbReference type="STRING" id="97331.A0A437AG46"/>
<sequence>MDRVPNQEGMIPEDEVVPFAGQKRKREEQDDSPKKKRAINAWIAYRTYQNLFKPKHHQSEVSGKIKGMYATVSDDDKAKWCDVAREYTQGRDSFPGASRAWLSGMMATIVSRAGLAPQSIDMKPEIPVPPLVELPSKLCPTSLHTPQNVAESKKRARENGEPEFGRIPKKAKLIFEDKRKRLREAELEPVQEERSIKRLRVLKPFDYPSKDQDIGISFSSKPASTNCSPLSRETTPDSFVDTISEATSDNTLEPSLEISPKHSPERSPEPTFDMIPEPTLDMIPETTPATIPETTLDMILNTAPEIILNAAPEISVKTTPGPTPKSSQDSSPDTSLHIGSDTESDITAATPISILDLFTPPKTTPDNSPDISLDIGSEMIPKIILKTSSEIVIRSNPEIIVKTTPDLALKNSPENSPGTSLDVVSDTESDMTAAAPITALDLPTTPAIEKELASIALKDDSNDFDESVEYSEIFSSCEGNPESDTSYEIDTFPQNFDVLESKNILPESEDDHEPQNALKIFGDVSDLLPIPLPSLGDTSTQSIITSDPIGDIRDCFSSIEYLLARYQPGTAPDDEGSSSNRSEAYYDEDCSNDLSEACYYEDGSSDPPEAFCDEDGSIDLSEAYYEEDLSEVCNYKEKQD</sequence>
<organism evidence="2 3">
    <name type="scientific">Arthrobotrys flagrans</name>
    <name type="common">Nematode-trapping fungus</name>
    <name type="synonym">Trichothecium flagrans</name>
    <dbReference type="NCBI Taxonomy" id="97331"/>
    <lineage>
        <taxon>Eukaryota</taxon>
        <taxon>Fungi</taxon>
        <taxon>Dikarya</taxon>
        <taxon>Ascomycota</taxon>
        <taxon>Pezizomycotina</taxon>
        <taxon>Orbiliomycetes</taxon>
        <taxon>Orbiliales</taxon>
        <taxon>Orbiliaceae</taxon>
        <taxon>Arthrobotrys</taxon>
    </lineage>
</organism>
<protein>
    <submittedName>
        <fullName evidence="2">Uncharacterized protein</fullName>
    </submittedName>
</protein>
<dbReference type="InterPro" id="IPR036910">
    <property type="entry name" value="HMG_box_dom_sf"/>
</dbReference>
<evidence type="ECO:0000313" key="2">
    <source>
        <dbReference type="EMBL" id="RVD90102.1"/>
    </source>
</evidence>
<dbReference type="Proteomes" id="UP000283090">
    <property type="component" value="Unassembled WGS sequence"/>
</dbReference>
<feature type="compositionally biased region" description="Polar residues" evidence="1">
    <location>
        <begin position="217"/>
        <end position="237"/>
    </location>
</feature>
<gene>
    <name evidence="2" type="ORF">DFL_001078</name>
</gene>
<dbReference type="OrthoDB" id="5398665at2759"/>
<feature type="compositionally biased region" description="Basic and acidic residues" evidence="1">
    <location>
        <begin position="259"/>
        <end position="268"/>
    </location>
</feature>
<keyword evidence="3" id="KW-1185">Reference proteome</keyword>
<name>A0A437AG46_ARTFL</name>
<dbReference type="SUPFAM" id="SSF47095">
    <property type="entry name" value="HMG-box"/>
    <property type="match status" value="1"/>
</dbReference>
<proteinExistence type="predicted"/>
<dbReference type="RefSeq" id="XP_067495646.1">
    <property type="nucleotide sequence ID" value="XM_067629645.1"/>
</dbReference>
<reference evidence="2 3" key="1">
    <citation type="submission" date="2019-01" db="EMBL/GenBank/DDBJ databases">
        <title>Intercellular communication is required for trap formation in the nematode-trapping fungus Duddingtonia flagrans.</title>
        <authorList>
            <person name="Youssar L."/>
            <person name="Wernet V."/>
            <person name="Hensel N."/>
            <person name="Hildebrandt H.-G."/>
            <person name="Fischer R."/>
        </authorList>
    </citation>
    <scope>NUCLEOTIDE SEQUENCE [LARGE SCALE GENOMIC DNA]</scope>
    <source>
        <strain evidence="2 3">CBS H-5679</strain>
    </source>
</reference>
<feature type="compositionally biased region" description="Basic and acidic residues" evidence="1">
    <location>
        <begin position="151"/>
        <end position="163"/>
    </location>
</feature>
<feature type="compositionally biased region" description="Polar residues" evidence="1">
    <location>
        <begin position="316"/>
        <end position="334"/>
    </location>
</feature>
<dbReference type="VEuPathDB" id="FungiDB:DFL_001078"/>
<evidence type="ECO:0000313" key="3">
    <source>
        <dbReference type="Proteomes" id="UP000283090"/>
    </source>
</evidence>
<dbReference type="AlphaFoldDB" id="A0A437AG46"/>
<feature type="region of interest" description="Disordered" evidence="1">
    <location>
        <begin position="1"/>
        <end position="36"/>
    </location>
</feature>
<feature type="region of interest" description="Disordered" evidence="1">
    <location>
        <begin position="213"/>
        <end position="278"/>
    </location>
</feature>
<feature type="region of interest" description="Disordered" evidence="1">
    <location>
        <begin position="143"/>
        <end position="163"/>
    </location>
</feature>
<dbReference type="GeneID" id="93583389"/>
<feature type="compositionally biased region" description="Polar residues" evidence="1">
    <location>
        <begin position="244"/>
        <end position="253"/>
    </location>
</feature>
<comment type="caution">
    <text evidence="2">The sequence shown here is derived from an EMBL/GenBank/DDBJ whole genome shotgun (WGS) entry which is preliminary data.</text>
</comment>
<dbReference type="EMBL" id="SAEB01000001">
    <property type="protein sequence ID" value="RVD90102.1"/>
    <property type="molecule type" value="Genomic_DNA"/>
</dbReference>
<evidence type="ECO:0000256" key="1">
    <source>
        <dbReference type="SAM" id="MobiDB-lite"/>
    </source>
</evidence>
<accession>A0A437AG46</accession>